<proteinExistence type="predicted"/>
<name>R8BD66_PHAM7</name>
<sequence length="84" mass="9046">MEAEGANKTRDVGSINGTEAIEGSAVTVGDELTIFERKAALINAEIDKFGFGKYQWCIWLLCGFGYFLDLAWAQGVGLIASAIL</sequence>
<keyword evidence="1" id="KW-0472">Membrane</keyword>
<protein>
    <submittedName>
        <fullName evidence="2">Putative membrane transporter protein</fullName>
    </submittedName>
</protein>
<evidence type="ECO:0000256" key="1">
    <source>
        <dbReference type="SAM" id="Phobius"/>
    </source>
</evidence>
<keyword evidence="1" id="KW-0812">Transmembrane</keyword>
<reference evidence="3" key="1">
    <citation type="journal article" date="2013" name="Genome Announc.">
        <title>Draft genome sequence of the ascomycete Phaeoacremonium aleophilum strain UCR-PA7, a causal agent of the esca disease complex in grapevines.</title>
        <authorList>
            <person name="Blanco-Ulate B."/>
            <person name="Rolshausen P."/>
            <person name="Cantu D."/>
        </authorList>
    </citation>
    <scope>NUCLEOTIDE SEQUENCE [LARGE SCALE GENOMIC DNA]</scope>
    <source>
        <strain evidence="3">UCR-PA7</strain>
    </source>
</reference>
<dbReference type="eggNOG" id="ENOG502T1JJ">
    <property type="taxonomic scope" value="Eukaryota"/>
</dbReference>
<keyword evidence="1" id="KW-1133">Transmembrane helix</keyword>
<dbReference type="OrthoDB" id="4139357at2759"/>
<organism evidence="2 3">
    <name type="scientific">Phaeoacremonium minimum (strain UCR-PA7)</name>
    <name type="common">Esca disease fungus</name>
    <name type="synonym">Togninia minima</name>
    <dbReference type="NCBI Taxonomy" id="1286976"/>
    <lineage>
        <taxon>Eukaryota</taxon>
        <taxon>Fungi</taxon>
        <taxon>Dikarya</taxon>
        <taxon>Ascomycota</taxon>
        <taxon>Pezizomycotina</taxon>
        <taxon>Sordariomycetes</taxon>
        <taxon>Sordariomycetidae</taxon>
        <taxon>Togniniales</taxon>
        <taxon>Togniniaceae</taxon>
        <taxon>Phaeoacremonium</taxon>
    </lineage>
</organism>
<dbReference type="EMBL" id="KB933272">
    <property type="protein sequence ID" value="EON97254.1"/>
    <property type="molecule type" value="Genomic_DNA"/>
</dbReference>
<dbReference type="RefSeq" id="XP_007917960.1">
    <property type="nucleotide sequence ID" value="XM_007919769.1"/>
</dbReference>
<dbReference type="GeneID" id="19327976"/>
<dbReference type="HOGENOM" id="CLU_2529057_0_0_1"/>
<accession>R8BD66</accession>
<feature type="transmembrane region" description="Helical" evidence="1">
    <location>
        <begin position="58"/>
        <end position="83"/>
    </location>
</feature>
<dbReference type="KEGG" id="tmn:UCRPA7_7236"/>
<evidence type="ECO:0000313" key="3">
    <source>
        <dbReference type="Proteomes" id="UP000014074"/>
    </source>
</evidence>
<keyword evidence="3" id="KW-1185">Reference proteome</keyword>
<gene>
    <name evidence="2" type="ORF">UCRPA7_7236</name>
</gene>
<dbReference type="Proteomes" id="UP000014074">
    <property type="component" value="Unassembled WGS sequence"/>
</dbReference>
<evidence type="ECO:0000313" key="2">
    <source>
        <dbReference type="EMBL" id="EON97254.1"/>
    </source>
</evidence>
<dbReference type="AlphaFoldDB" id="R8BD66"/>